<proteinExistence type="predicted"/>
<name>A0A934JP74_9GAMM</name>
<sequence>MGEVTSLTGRVWVILWLSVSSFFIHADSQDGDFGPFMRSLNNQDYGYQVIGDVTGSAPVAQIEKFEVRPGDCYWNKSWNDCEKDRERSELSEKQKTTVAGSEYWYGWSIYFPKNYPNVYPTKTALGQFHQKSSHPVWMFQNASGGYHLDDHVSGTKQYYQLIEEESLRGQWHKLEVHVRWAKEQSGFFKVWVNDEQKVNYQGPTMNADKVYFKYGVYRSFLSRYKTAAKKDEVPRQIVYYANVKRGKTRESLRP</sequence>
<dbReference type="AlphaFoldDB" id="A0A934JP74"/>
<evidence type="ECO:0000313" key="1">
    <source>
        <dbReference type="EMBL" id="MBJ7539416.1"/>
    </source>
</evidence>
<dbReference type="Gene3D" id="2.60.120.200">
    <property type="match status" value="1"/>
</dbReference>
<dbReference type="Pfam" id="PF14099">
    <property type="entry name" value="Polysacc_lyase"/>
    <property type="match status" value="1"/>
</dbReference>
<dbReference type="SUPFAM" id="SSF49899">
    <property type="entry name" value="Concanavalin A-like lectins/glucanases"/>
    <property type="match status" value="1"/>
</dbReference>
<accession>A0A934JP74</accession>
<organism evidence="1 2">
    <name type="scientific">Marinomonas transparens</name>
    <dbReference type="NCBI Taxonomy" id="2795388"/>
    <lineage>
        <taxon>Bacteria</taxon>
        <taxon>Pseudomonadati</taxon>
        <taxon>Pseudomonadota</taxon>
        <taxon>Gammaproteobacteria</taxon>
        <taxon>Oceanospirillales</taxon>
        <taxon>Oceanospirillaceae</taxon>
        <taxon>Marinomonas</taxon>
    </lineage>
</organism>
<dbReference type="InterPro" id="IPR025975">
    <property type="entry name" value="Polysacc_lyase"/>
</dbReference>
<protein>
    <submittedName>
        <fullName evidence="1">Polysaccharide lyase</fullName>
    </submittedName>
</protein>
<keyword evidence="2" id="KW-1185">Reference proteome</keyword>
<dbReference type="Proteomes" id="UP000628710">
    <property type="component" value="Unassembled WGS sequence"/>
</dbReference>
<reference evidence="1" key="1">
    <citation type="submission" date="2020-12" db="EMBL/GenBank/DDBJ databases">
        <title>Marinomonas arctica sp. nov., a psychrotolerant bacterium isolated from the Arctic.</title>
        <authorList>
            <person name="Zhang Y."/>
        </authorList>
    </citation>
    <scope>NUCLEOTIDE SEQUENCE</scope>
    <source>
        <strain evidence="1">C1424</strain>
    </source>
</reference>
<gene>
    <name evidence="1" type="ORF">I8J31_17185</name>
</gene>
<keyword evidence="1" id="KW-0456">Lyase</keyword>
<dbReference type="GO" id="GO:0016829">
    <property type="term" value="F:lyase activity"/>
    <property type="evidence" value="ECO:0007669"/>
    <property type="project" value="UniProtKB-KW"/>
</dbReference>
<dbReference type="InterPro" id="IPR013320">
    <property type="entry name" value="ConA-like_dom_sf"/>
</dbReference>
<comment type="caution">
    <text evidence="1">The sequence shown here is derived from an EMBL/GenBank/DDBJ whole genome shotgun (WGS) entry which is preliminary data.</text>
</comment>
<dbReference type="EMBL" id="JAEMNX010000024">
    <property type="protein sequence ID" value="MBJ7539416.1"/>
    <property type="molecule type" value="Genomic_DNA"/>
</dbReference>
<evidence type="ECO:0000313" key="2">
    <source>
        <dbReference type="Proteomes" id="UP000628710"/>
    </source>
</evidence>